<evidence type="ECO:0000256" key="4">
    <source>
        <dbReference type="ARBA" id="ARBA00022729"/>
    </source>
</evidence>
<comment type="similarity">
    <text evidence="2">Belongs to the LEG1 family.</text>
</comment>
<dbReference type="STRING" id="46731.A0A3M6TFA3"/>
<accession>A0A3M6TFA3</accession>
<name>A0A3M6TFA3_POCDA</name>
<reference evidence="7 8" key="1">
    <citation type="journal article" date="2018" name="Sci. Rep.">
        <title>Comparative analysis of the Pocillopora damicornis genome highlights role of immune system in coral evolution.</title>
        <authorList>
            <person name="Cunning R."/>
            <person name="Bay R.A."/>
            <person name="Gillette P."/>
            <person name="Baker A.C."/>
            <person name="Traylor-Knowles N."/>
        </authorList>
    </citation>
    <scope>NUCLEOTIDE SEQUENCE [LARGE SCALE GENOMIC DNA]</scope>
    <source>
        <strain evidence="7">RSMAS</strain>
        <tissue evidence="7">Whole animal</tissue>
    </source>
</reference>
<dbReference type="Pfam" id="PF05612">
    <property type="entry name" value="Leg1"/>
    <property type="match status" value="1"/>
</dbReference>
<evidence type="ECO:0008006" key="9">
    <source>
        <dbReference type="Google" id="ProtNLM"/>
    </source>
</evidence>
<dbReference type="GO" id="GO:0005615">
    <property type="term" value="C:extracellular space"/>
    <property type="evidence" value="ECO:0007669"/>
    <property type="project" value="TreeGrafter"/>
</dbReference>
<comment type="caution">
    <text evidence="7">The sequence shown here is derived from an EMBL/GenBank/DDBJ whole genome shotgun (WGS) entry which is preliminary data.</text>
</comment>
<keyword evidence="4 6" id="KW-0732">Signal</keyword>
<dbReference type="InterPro" id="IPR008499">
    <property type="entry name" value="Leg1"/>
</dbReference>
<feature type="chain" id="PRO_5017995540" description="Protein LEG1 homolog" evidence="6">
    <location>
        <begin position="25"/>
        <end position="368"/>
    </location>
</feature>
<keyword evidence="5" id="KW-0325">Glycoprotein</keyword>
<organism evidence="7 8">
    <name type="scientific">Pocillopora damicornis</name>
    <name type="common">Cauliflower coral</name>
    <name type="synonym">Millepora damicornis</name>
    <dbReference type="NCBI Taxonomy" id="46731"/>
    <lineage>
        <taxon>Eukaryota</taxon>
        <taxon>Metazoa</taxon>
        <taxon>Cnidaria</taxon>
        <taxon>Anthozoa</taxon>
        <taxon>Hexacorallia</taxon>
        <taxon>Scleractinia</taxon>
        <taxon>Astrocoeniina</taxon>
        <taxon>Pocilloporidae</taxon>
        <taxon>Pocillopora</taxon>
    </lineage>
</organism>
<protein>
    <recommendedName>
        <fullName evidence="9">Protein LEG1 homolog</fullName>
    </recommendedName>
</protein>
<dbReference type="AlphaFoldDB" id="A0A3M6TFA3"/>
<dbReference type="OMA" id="PKLMDDW"/>
<feature type="signal peptide" evidence="6">
    <location>
        <begin position="1"/>
        <end position="24"/>
    </location>
</feature>
<proteinExistence type="inferred from homology"/>
<evidence type="ECO:0000313" key="7">
    <source>
        <dbReference type="EMBL" id="RMX40077.1"/>
    </source>
</evidence>
<evidence type="ECO:0000313" key="8">
    <source>
        <dbReference type="Proteomes" id="UP000275408"/>
    </source>
</evidence>
<evidence type="ECO:0000256" key="3">
    <source>
        <dbReference type="ARBA" id="ARBA00022525"/>
    </source>
</evidence>
<evidence type="ECO:0000256" key="2">
    <source>
        <dbReference type="ARBA" id="ARBA00009122"/>
    </source>
</evidence>
<keyword evidence="3" id="KW-0964">Secreted</keyword>
<dbReference type="EMBL" id="RCHS01003687">
    <property type="protein sequence ID" value="RMX40077.1"/>
    <property type="molecule type" value="Genomic_DNA"/>
</dbReference>
<gene>
    <name evidence="7" type="ORF">pdam_00002279</name>
</gene>
<dbReference type="OrthoDB" id="17046at2759"/>
<evidence type="ECO:0000256" key="6">
    <source>
        <dbReference type="SAM" id="SignalP"/>
    </source>
</evidence>
<evidence type="ECO:0000256" key="1">
    <source>
        <dbReference type="ARBA" id="ARBA00004613"/>
    </source>
</evidence>
<dbReference type="PANTHER" id="PTHR18820:SF1">
    <property type="entry name" value="PROTEIN LEG1 HOMOLOG"/>
    <property type="match status" value="1"/>
</dbReference>
<dbReference type="Proteomes" id="UP000275408">
    <property type="component" value="Unassembled WGS sequence"/>
</dbReference>
<comment type="subcellular location">
    <subcellularLocation>
        <location evidence="1">Secreted</location>
    </subcellularLocation>
</comment>
<keyword evidence="8" id="KW-1185">Reference proteome</keyword>
<evidence type="ECO:0000256" key="5">
    <source>
        <dbReference type="ARBA" id="ARBA00023180"/>
    </source>
</evidence>
<dbReference type="PANTHER" id="PTHR18820">
    <property type="entry name" value="LEG1"/>
    <property type="match status" value="1"/>
</dbReference>
<sequence length="368" mass="41644">MSHMTCIAVLICAIISRLSNPVSSQTDVLVRHYLPGWFEAPSSFEDYPVGQIAGETMTIINPWLYLQRMGIFKLMEQYTQGYFNSWGYNNTGNLLWGLPLQFGWQMSTGRLNDMAVGQSRCTGSPCVSPNSWWADMNYYLSVLPFLGALKAGLFPPLKYPVYISKPADVSDVVKDKFCTSIEECTEKHSEVIKHWAEFFTRVKGGSEDDNHDVTIALMWKAHTTSILTAQPLFTEEANLLSLPERKFGVGWALLVEFIAATYFQTNFNETADQQTALPPRILEASDKVPFIPDFTAAQNRVLLVINLFHSTNVDTNGLLLKVWQRAMCSPEGRAVGRSILESVEDDPWIIARKMFELLYVMFIYPCEI</sequence>